<keyword evidence="3" id="KW-0548">Nucleotidyltransferase</keyword>
<evidence type="ECO:0000313" key="5">
    <source>
        <dbReference type="EMBL" id="EGF29826.1"/>
    </source>
</evidence>
<dbReference type="GO" id="GO:0070569">
    <property type="term" value="F:uridylyltransferase activity"/>
    <property type="evidence" value="ECO:0007669"/>
    <property type="project" value="InterPro"/>
</dbReference>
<sequence length="483" mass="53168">MSAAQSSAQSQPNLSFDELKSRLEPFEQTHLLRFWDSLDSDQQSRLSEQIAQVDFARLKTLIEGKDKSVDFGELAARATMPQAVASDGSGCDWTLEDAQKRGEEALRAGEIATVLVAGGQGTRLGFDQPKGMFPVGPVSERTLFQFFADRLIAAGEKYGVDVPLYLMTSEATHVETRRYFEENNYLGLKPEQVTIFQQGTMPAVDAETGQVLLAEKGSLALSPDGHGGTLRALSRNGCMEEMRKNGRKHLFYFQVDNPLVGLCDPVFIGHHLLASSEMTTQVIRKRYPTEKVGNVVEIDGQTQIIEYSDLPDSAAEMTNADGSLKLWAGNIAVHLFDLDFLERMLDLDTSLPIHRANKKVSHVDADGQLVTPESPNATKFEQFIFDLLPNAKNTIVCEANPAEAFAPVKNANGAATDTPELAQQAICDLHRGWLRSCGVTVDDSVKVEINPRFAMDPNELCEKLRQSGDSDGEQSISSDRYFS</sequence>
<evidence type="ECO:0000256" key="1">
    <source>
        <dbReference type="ARBA" id="ARBA00010401"/>
    </source>
</evidence>
<feature type="compositionally biased region" description="Polar residues" evidence="4">
    <location>
        <begin position="469"/>
        <end position="483"/>
    </location>
</feature>
<comment type="similarity">
    <text evidence="1">Belongs to the UDPGP type 1 family.</text>
</comment>
<dbReference type="Gene3D" id="3.90.550.10">
    <property type="entry name" value="Spore Coat Polysaccharide Biosynthesis Protein SpsA, Chain A"/>
    <property type="match status" value="1"/>
</dbReference>
<dbReference type="AlphaFoldDB" id="F2AKK4"/>
<dbReference type="PANTHER" id="PTHR11952">
    <property type="entry name" value="UDP- GLUCOSE PYROPHOSPHORYLASE"/>
    <property type="match status" value="1"/>
</dbReference>
<dbReference type="PATRIC" id="fig|991778.3.peg.186"/>
<organism evidence="5 6">
    <name type="scientific">Rhodopirellula baltica WH47</name>
    <dbReference type="NCBI Taxonomy" id="991778"/>
    <lineage>
        <taxon>Bacteria</taxon>
        <taxon>Pseudomonadati</taxon>
        <taxon>Planctomycetota</taxon>
        <taxon>Planctomycetia</taxon>
        <taxon>Pirellulales</taxon>
        <taxon>Pirellulaceae</taxon>
        <taxon>Rhodopirellula</taxon>
    </lineage>
</organism>
<proteinExistence type="inferred from homology"/>
<dbReference type="RefSeq" id="WP_007324171.1">
    <property type="nucleotide sequence ID" value="NZ_AFAR01000007.1"/>
</dbReference>
<dbReference type="EMBL" id="AFAR01000007">
    <property type="protein sequence ID" value="EGF29826.1"/>
    <property type="molecule type" value="Genomic_DNA"/>
</dbReference>
<accession>F2AKK4</accession>
<reference evidence="5 6" key="1">
    <citation type="journal article" date="2013" name="Mar. Genomics">
        <title>Expression of sulfatases in Rhodopirellula baltica and the diversity of sulfatases in the genus Rhodopirellula.</title>
        <authorList>
            <person name="Wegner C.E."/>
            <person name="Richter-Heitmann T."/>
            <person name="Klindworth A."/>
            <person name="Klockow C."/>
            <person name="Richter M."/>
            <person name="Achstetter T."/>
            <person name="Glockner F.O."/>
            <person name="Harder J."/>
        </authorList>
    </citation>
    <scope>NUCLEOTIDE SEQUENCE [LARGE SCALE GENOMIC DNA]</scope>
    <source>
        <strain evidence="5 6">WH47</strain>
    </source>
</reference>
<comment type="caution">
    <text evidence="5">The sequence shown here is derived from an EMBL/GenBank/DDBJ whole genome shotgun (WGS) entry which is preliminary data.</text>
</comment>
<dbReference type="Proteomes" id="UP000006222">
    <property type="component" value="Unassembled WGS sequence"/>
</dbReference>
<evidence type="ECO:0000313" key="6">
    <source>
        <dbReference type="Proteomes" id="UP000006222"/>
    </source>
</evidence>
<evidence type="ECO:0000256" key="2">
    <source>
        <dbReference type="ARBA" id="ARBA00022679"/>
    </source>
</evidence>
<feature type="region of interest" description="Disordered" evidence="4">
    <location>
        <begin position="464"/>
        <end position="483"/>
    </location>
</feature>
<protein>
    <submittedName>
        <fullName evidence="5">UDP-N-acteylglucosamine pyrophosphorylase 1</fullName>
    </submittedName>
</protein>
<dbReference type="Pfam" id="PF01704">
    <property type="entry name" value="UDPGP"/>
    <property type="match status" value="1"/>
</dbReference>
<dbReference type="InterPro" id="IPR002618">
    <property type="entry name" value="UDPGP_fam"/>
</dbReference>
<dbReference type="CDD" id="cd04193">
    <property type="entry name" value="UDPGlcNAc_PPase"/>
    <property type="match status" value="1"/>
</dbReference>
<dbReference type="InterPro" id="IPR029044">
    <property type="entry name" value="Nucleotide-diphossugar_trans"/>
</dbReference>
<evidence type="ECO:0000256" key="4">
    <source>
        <dbReference type="SAM" id="MobiDB-lite"/>
    </source>
</evidence>
<gene>
    <name evidence="5" type="ORF">RBWH47_00976</name>
</gene>
<dbReference type="InterPro" id="IPR039741">
    <property type="entry name" value="UDP-sugar_pyrophosphorylase"/>
</dbReference>
<dbReference type="SUPFAM" id="SSF53448">
    <property type="entry name" value="Nucleotide-diphospho-sugar transferases"/>
    <property type="match status" value="1"/>
</dbReference>
<name>F2AKK4_RHOBT</name>
<dbReference type="PANTHER" id="PTHR11952:SF2">
    <property type="entry name" value="LD24639P"/>
    <property type="match status" value="1"/>
</dbReference>
<evidence type="ECO:0000256" key="3">
    <source>
        <dbReference type="ARBA" id="ARBA00022695"/>
    </source>
</evidence>
<keyword evidence="2" id="KW-0808">Transferase</keyword>